<dbReference type="InterPro" id="IPR021109">
    <property type="entry name" value="Peptidase_aspartic_dom_sf"/>
</dbReference>
<dbReference type="SUPFAM" id="SSF53098">
    <property type="entry name" value="Ribonuclease H-like"/>
    <property type="match status" value="1"/>
</dbReference>
<feature type="compositionally biased region" description="Basic and acidic residues" evidence="1">
    <location>
        <begin position="43"/>
        <end position="77"/>
    </location>
</feature>
<dbReference type="Pfam" id="PF00665">
    <property type="entry name" value="rve"/>
    <property type="match status" value="1"/>
</dbReference>
<dbReference type="Gene3D" id="2.40.70.10">
    <property type="entry name" value="Acid Proteases"/>
    <property type="match status" value="1"/>
</dbReference>
<sequence>MQRSIEKLQAAIENPPVQPEPPRLLKAKPITEAQRQSVHQRLNFHEGPSRSKVRDKIHNQQMMRAEDEYSDDERRNPRFKRYEESYCEAQSTRNNSGDYRAEHYSNAPIIVGRPFIEEVDLFPVPSNFKMPPCESYDGTGDPMEHLARFTSGMNLHLVPDQIMCRAFPVTLKGAAHVWFQHLTPRSISCWAQLAESFWSNFLTSRVQRKNSSALFRIVQGPKESLKSYYARFNSEKLLIDHLDPGVTFAAMARGVRPSTPLRFSLNKRPPENMSDLLDRVEKYLRAEEDSTTSQHEEAHKGHKRQDRPERGNSNEAKRSRATLPKSFTPLNASQGHILNQVKSQNILKWPKPMREPADKRDSQLYCHFHKDHGHTTDECKVLQREIENLITKGHLKQFIKANDRQQNGRRNQRRTGETQPKDPPVINTISGGPSAGGLSSSSRKAYARHVNLTQGSTKRPRTSTSLEFNDADLDGISLPHDDALVITLRVDAFNIKRFLVDTGSSADIIFEDAFNQMGISDDRVKPISSPLYGFTGTSAPVRGIASLTIVVGEPPRQAVHTLDFLIAKIKSSYNGILGRTCLNKLHAVASTYHLVMKFPTPVGVGLVKGDQTLARRCYVASCRTEETLSIDDQRDEKVLRRAEPALKNMKNFEWMAECQTSFDELKEYLASPPLLSKPVMGEDLFLYLAVAESAVSAVLVREQDGQQLPVYYVSKVLQGAEQRYPNAEKLAFALLNAARKLRPYFQSHTITVLTDKPLRRILHKPDLSGRLIPWSVELGEFDIHYRPRPSIKGQALADFIVECTLPIEVEESPLGVERPLLPDQLGLFTWTLYSPSPLSSLTSPIPFAMWGMDIMGPFPPATAQRRFVIVAVDYFTKWVEAEALATISEKKCEDFFWRAVVCRFGIPRVLVTDNGKQFDNPTFRTFCANLSIEQRFTSVAHPQTNGQTEVTNRTLLQGIKKKLNGAKGLWVDELPKILWAYNTTTRTSTGETPFSLSFGTDALIPVEIGLPSLRVVTDDPVQNEEDLRANLDLLDERREQAAVRLAAYKHRVSKFYDQRVRHRAFRVGDLVLRRIEASAPREAVGKLAPNWEGPYRVVKLAGPGAYHLEHIDGKAIPRTWNAANLRRYYA</sequence>
<dbReference type="CDD" id="cd00303">
    <property type="entry name" value="retropepsin_like"/>
    <property type="match status" value="1"/>
</dbReference>
<dbReference type="InterPro" id="IPR041577">
    <property type="entry name" value="RT_RNaseH_2"/>
</dbReference>
<accession>A0AA88UXB1</accession>
<dbReference type="PROSITE" id="PS50994">
    <property type="entry name" value="INTEGRASE"/>
    <property type="match status" value="1"/>
</dbReference>
<feature type="compositionally biased region" description="Low complexity" evidence="1">
    <location>
        <begin position="430"/>
        <end position="442"/>
    </location>
</feature>
<organism evidence="3 4">
    <name type="scientific">Escallonia herrerae</name>
    <dbReference type="NCBI Taxonomy" id="1293975"/>
    <lineage>
        <taxon>Eukaryota</taxon>
        <taxon>Viridiplantae</taxon>
        <taxon>Streptophyta</taxon>
        <taxon>Embryophyta</taxon>
        <taxon>Tracheophyta</taxon>
        <taxon>Spermatophyta</taxon>
        <taxon>Magnoliopsida</taxon>
        <taxon>eudicotyledons</taxon>
        <taxon>Gunneridae</taxon>
        <taxon>Pentapetalae</taxon>
        <taxon>asterids</taxon>
        <taxon>campanulids</taxon>
        <taxon>Escalloniales</taxon>
        <taxon>Escalloniaceae</taxon>
        <taxon>Escallonia</taxon>
    </lineage>
</organism>
<dbReference type="InterPro" id="IPR001584">
    <property type="entry name" value="Integrase_cat-core"/>
</dbReference>
<evidence type="ECO:0000256" key="1">
    <source>
        <dbReference type="SAM" id="MobiDB-lite"/>
    </source>
</evidence>
<reference evidence="3" key="1">
    <citation type="submission" date="2022-12" db="EMBL/GenBank/DDBJ databases">
        <title>Draft genome assemblies for two species of Escallonia (Escalloniales).</title>
        <authorList>
            <person name="Chanderbali A."/>
            <person name="Dervinis C."/>
            <person name="Anghel I."/>
            <person name="Soltis D."/>
            <person name="Soltis P."/>
            <person name="Zapata F."/>
        </authorList>
    </citation>
    <scope>NUCLEOTIDE SEQUENCE</scope>
    <source>
        <strain evidence="3">UCBG64.0493</strain>
        <tissue evidence="3">Leaf</tissue>
    </source>
</reference>
<dbReference type="GO" id="GO:0015074">
    <property type="term" value="P:DNA integration"/>
    <property type="evidence" value="ECO:0007669"/>
    <property type="project" value="InterPro"/>
</dbReference>
<protein>
    <recommendedName>
        <fullName evidence="2">Integrase catalytic domain-containing protein</fullName>
    </recommendedName>
</protein>
<dbReference type="AlphaFoldDB" id="A0AA88UXB1"/>
<feature type="compositionally biased region" description="Basic and acidic residues" evidence="1">
    <location>
        <begin position="306"/>
        <end position="318"/>
    </location>
</feature>
<evidence type="ECO:0000313" key="4">
    <source>
        <dbReference type="Proteomes" id="UP001188597"/>
    </source>
</evidence>
<feature type="region of interest" description="Disordered" evidence="1">
    <location>
        <begin position="1"/>
        <end position="77"/>
    </location>
</feature>
<dbReference type="Pfam" id="PF03732">
    <property type="entry name" value="Retrotrans_gag"/>
    <property type="match status" value="1"/>
</dbReference>
<dbReference type="Gene3D" id="3.10.20.370">
    <property type="match status" value="1"/>
</dbReference>
<dbReference type="InterPro" id="IPR036397">
    <property type="entry name" value="RNaseH_sf"/>
</dbReference>
<feature type="region of interest" description="Disordered" evidence="1">
    <location>
        <begin position="397"/>
        <end position="444"/>
    </location>
</feature>
<evidence type="ECO:0000259" key="2">
    <source>
        <dbReference type="PROSITE" id="PS50994"/>
    </source>
</evidence>
<dbReference type="Pfam" id="PF17919">
    <property type="entry name" value="RT_RNaseH_2"/>
    <property type="match status" value="1"/>
</dbReference>
<proteinExistence type="predicted"/>
<name>A0AA88UXB1_9ASTE</name>
<dbReference type="Proteomes" id="UP001188597">
    <property type="component" value="Unassembled WGS sequence"/>
</dbReference>
<dbReference type="EMBL" id="JAVXUP010004149">
    <property type="protein sequence ID" value="KAK2997520.1"/>
    <property type="molecule type" value="Genomic_DNA"/>
</dbReference>
<feature type="compositionally biased region" description="Basic and acidic residues" evidence="1">
    <location>
        <begin position="286"/>
        <end position="299"/>
    </location>
</feature>
<dbReference type="GO" id="GO:0003676">
    <property type="term" value="F:nucleic acid binding"/>
    <property type="evidence" value="ECO:0007669"/>
    <property type="project" value="InterPro"/>
</dbReference>
<dbReference type="PANTHER" id="PTHR48475:SF2">
    <property type="entry name" value="RIBONUCLEASE H"/>
    <property type="match status" value="1"/>
</dbReference>
<dbReference type="InterPro" id="IPR043128">
    <property type="entry name" value="Rev_trsase/Diguanyl_cyclase"/>
</dbReference>
<feature type="region of interest" description="Disordered" evidence="1">
    <location>
        <begin position="286"/>
        <end position="330"/>
    </location>
</feature>
<gene>
    <name evidence="3" type="ORF">RJ639_025222</name>
</gene>
<keyword evidence="4" id="KW-1185">Reference proteome</keyword>
<feature type="domain" description="Integrase catalytic" evidence="2">
    <location>
        <begin position="842"/>
        <end position="1001"/>
    </location>
</feature>
<dbReference type="Gene3D" id="3.30.420.10">
    <property type="entry name" value="Ribonuclease H-like superfamily/Ribonuclease H"/>
    <property type="match status" value="1"/>
</dbReference>
<dbReference type="InterPro" id="IPR012337">
    <property type="entry name" value="RNaseH-like_sf"/>
</dbReference>
<dbReference type="SUPFAM" id="SSF50630">
    <property type="entry name" value="Acid proteases"/>
    <property type="match status" value="1"/>
</dbReference>
<dbReference type="InterPro" id="IPR005162">
    <property type="entry name" value="Retrotrans_gag_dom"/>
</dbReference>
<comment type="caution">
    <text evidence="3">The sequence shown here is derived from an EMBL/GenBank/DDBJ whole genome shotgun (WGS) entry which is preliminary data.</text>
</comment>
<dbReference type="Gene3D" id="3.30.70.270">
    <property type="match status" value="1"/>
</dbReference>
<dbReference type="SUPFAM" id="SSF56672">
    <property type="entry name" value="DNA/RNA polymerases"/>
    <property type="match status" value="1"/>
</dbReference>
<dbReference type="InterPro" id="IPR043502">
    <property type="entry name" value="DNA/RNA_pol_sf"/>
</dbReference>
<evidence type="ECO:0000313" key="3">
    <source>
        <dbReference type="EMBL" id="KAK2997520.1"/>
    </source>
</evidence>
<dbReference type="PANTHER" id="PTHR48475">
    <property type="entry name" value="RIBONUCLEASE H"/>
    <property type="match status" value="1"/>
</dbReference>